<keyword evidence="6" id="KW-1185">Reference proteome</keyword>
<reference evidence="5 6" key="1">
    <citation type="submission" date="2024-04" db="EMBL/GenBank/DDBJ databases">
        <title>Genome assembly C_amara_ONT_v2.</title>
        <authorList>
            <person name="Yant L."/>
            <person name="Moore C."/>
            <person name="Slenker M."/>
        </authorList>
    </citation>
    <scope>NUCLEOTIDE SEQUENCE [LARGE SCALE GENOMIC DNA]</scope>
    <source>
        <tissue evidence="5">Leaf</tissue>
    </source>
</reference>
<evidence type="ECO:0000313" key="6">
    <source>
        <dbReference type="Proteomes" id="UP001558713"/>
    </source>
</evidence>
<evidence type="ECO:0000256" key="3">
    <source>
        <dbReference type="SAM" id="SignalP"/>
    </source>
</evidence>
<feature type="domain" description="Xylanase inhibitor N-terminal" evidence="4">
    <location>
        <begin position="39"/>
        <end position="107"/>
    </location>
</feature>
<organism evidence="5 6">
    <name type="scientific">Cardamine amara subsp. amara</name>
    <dbReference type="NCBI Taxonomy" id="228776"/>
    <lineage>
        <taxon>Eukaryota</taxon>
        <taxon>Viridiplantae</taxon>
        <taxon>Streptophyta</taxon>
        <taxon>Embryophyta</taxon>
        <taxon>Tracheophyta</taxon>
        <taxon>Spermatophyta</taxon>
        <taxon>Magnoliopsida</taxon>
        <taxon>eudicotyledons</taxon>
        <taxon>Gunneridae</taxon>
        <taxon>Pentapetalae</taxon>
        <taxon>rosids</taxon>
        <taxon>malvids</taxon>
        <taxon>Brassicales</taxon>
        <taxon>Brassicaceae</taxon>
        <taxon>Cardamineae</taxon>
        <taxon>Cardamine</taxon>
    </lineage>
</organism>
<feature type="chain" id="PRO_5044894833" description="Xylanase inhibitor N-terminal domain-containing protein" evidence="3">
    <location>
        <begin position="20"/>
        <end position="144"/>
    </location>
</feature>
<feature type="signal peptide" evidence="3">
    <location>
        <begin position="1"/>
        <end position="19"/>
    </location>
</feature>
<gene>
    <name evidence="5" type="ORF">V5N11_029215</name>
</gene>
<evidence type="ECO:0000313" key="5">
    <source>
        <dbReference type="EMBL" id="KAL1203327.1"/>
    </source>
</evidence>
<name>A0ABD1A931_CARAN</name>
<comment type="similarity">
    <text evidence="1">Belongs to the peptidase A1 family.</text>
</comment>
<sequence length="144" mass="16536">MHGLTISFLVFLSIFTSLTLKPKAQYLLPITKHEPTKQFYTTLNIGSAAKSPVKLILDLETNLSWLNCRNIKSLSTFRHVGCNTSLCKSLSNAHCKANTCYNRQPNPNHRSLRTRHSLFPNHPRQQIPRHNLRPQLPIPLRRSE</sequence>
<keyword evidence="3" id="KW-0732">Signal</keyword>
<evidence type="ECO:0000259" key="4">
    <source>
        <dbReference type="Pfam" id="PF14543"/>
    </source>
</evidence>
<dbReference type="SUPFAM" id="SSF50630">
    <property type="entry name" value="Acid proteases"/>
    <property type="match status" value="1"/>
</dbReference>
<feature type="region of interest" description="Disordered" evidence="2">
    <location>
        <begin position="104"/>
        <end position="144"/>
    </location>
</feature>
<dbReference type="InterPro" id="IPR021109">
    <property type="entry name" value="Peptidase_aspartic_dom_sf"/>
</dbReference>
<comment type="caution">
    <text evidence="5">The sequence shown here is derived from an EMBL/GenBank/DDBJ whole genome shotgun (WGS) entry which is preliminary data.</text>
</comment>
<proteinExistence type="inferred from homology"/>
<protein>
    <recommendedName>
        <fullName evidence="4">Xylanase inhibitor N-terminal domain-containing protein</fullName>
    </recommendedName>
</protein>
<evidence type="ECO:0000256" key="1">
    <source>
        <dbReference type="ARBA" id="ARBA00007447"/>
    </source>
</evidence>
<dbReference type="Pfam" id="PF14543">
    <property type="entry name" value="TAXi_N"/>
    <property type="match status" value="1"/>
</dbReference>
<accession>A0ABD1A931</accession>
<dbReference type="EMBL" id="JBANAX010000562">
    <property type="protein sequence ID" value="KAL1203327.1"/>
    <property type="molecule type" value="Genomic_DNA"/>
</dbReference>
<dbReference type="AlphaFoldDB" id="A0ABD1A931"/>
<dbReference type="Proteomes" id="UP001558713">
    <property type="component" value="Unassembled WGS sequence"/>
</dbReference>
<dbReference type="InterPro" id="IPR032861">
    <property type="entry name" value="TAXi_N"/>
</dbReference>
<dbReference type="Gene3D" id="2.40.70.10">
    <property type="entry name" value="Acid Proteases"/>
    <property type="match status" value="1"/>
</dbReference>
<evidence type="ECO:0000256" key="2">
    <source>
        <dbReference type="SAM" id="MobiDB-lite"/>
    </source>
</evidence>